<dbReference type="Proteomes" id="UP000807309">
    <property type="component" value="Unassembled WGS sequence"/>
</dbReference>
<name>A0ABS0C212_9NOCA</name>
<evidence type="ECO:0000256" key="2">
    <source>
        <dbReference type="ARBA" id="ARBA00022741"/>
    </source>
</evidence>
<evidence type="ECO:0000256" key="4">
    <source>
        <dbReference type="SAM" id="MobiDB-lite"/>
    </source>
</evidence>
<dbReference type="SUPFAM" id="SSF47323">
    <property type="entry name" value="Anticodon-binding domain of a subclass of class I aminoacyl-tRNA synthetases"/>
    <property type="match status" value="1"/>
</dbReference>
<feature type="region of interest" description="Disordered" evidence="4">
    <location>
        <begin position="12"/>
        <end position="31"/>
    </location>
</feature>
<sequence length="132" mass="14513">MPGFCHCSIRSPPLSPTRSTEPGRRRREQTRWCDDPPTLYELTRDFTAFYNNCPVLTADEPTRTNRLALCALTARTLAHGLNLLAIKRPTACKPSIQPVTSGTSLRRIASRPLDDVPLAGWIGVPWSVGGVG</sequence>
<evidence type="ECO:0000313" key="6">
    <source>
        <dbReference type="EMBL" id="MBF6224416.1"/>
    </source>
</evidence>
<evidence type="ECO:0000313" key="7">
    <source>
        <dbReference type="Proteomes" id="UP000807309"/>
    </source>
</evidence>
<organism evidence="6 7">
    <name type="scientific">Nocardia abscessus</name>
    <dbReference type="NCBI Taxonomy" id="120957"/>
    <lineage>
        <taxon>Bacteria</taxon>
        <taxon>Bacillati</taxon>
        <taxon>Actinomycetota</taxon>
        <taxon>Actinomycetes</taxon>
        <taxon>Mycobacteriales</taxon>
        <taxon>Nocardiaceae</taxon>
        <taxon>Nocardia</taxon>
    </lineage>
</organism>
<proteinExistence type="predicted"/>
<evidence type="ECO:0000256" key="3">
    <source>
        <dbReference type="ARBA" id="ARBA00022840"/>
    </source>
</evidence>
<accession>A0ABS0C212</accession>
<dbReference type="InterPro" id="IPR008909">
    <property type="entry name" value="DALR_anticod-bd"/>
</dbReference>
<dbReference type="RefSeq" id="WP_195032013.1">
    <property type="nucleotide sequence ID" value="NZ_JADLRE010000003.1"/>
</dbReference>
<dbReference type="EMBL" id="JADLRE010000003">
    <property type="protein sequence ID" value="MBF6224416.1"/>
    <property type="molecule type" value="Genomic_DNA"/>
</dbReference>
<evidence type="ECO:0000259" key="5">
    <source>
        <dbReference type="Pfam" id="PF05746"/>
    </source>
</evidence>
<protein>
    <recommendedName>
        <fullName evidence="5">DALR anticodon binding domain-containing protein</fullName>
    </recommendedName>
</protein>
<feature type="domain" description="DALR anticodon binding" evidence="5">
    <location>
        <begin position="38"/>
        <end position="89"/>
    </location>
</feature>
<dbReference type="Gene3D" id="1.10.730.10">
    <property type="entry name" value="Isoleucyl-tRNA Synthetase, Domain 1"/>
    <property type="match status" value="1"/>
</dbReference>
<gene>
    <name evidence="6" type="ORF">IU470_04720</name>
</gene>
<keyword evidence="3" id="KW-0067">ATP-binding</keyword>
<comment type="caution">
    <text evidence="6">The sequence shown here is derived from an EMBL/GenBank/DDBJ whole genome shotgun (WGS) entry which is preliminary data.</text>
</comment>
<dbReference type="InterPro" id="IPR009080">
    <property type="entry name" value="tRNAsynth_Ia_anticodon-bd"/>
</dbReference>
<keyword evidence="2" id="KW-0547">Nucleotide-binding</keyword>
<evidence type="ECO:0000256" key="1">
    <source>
        <dbReference type="ARBA" id="ARBA00022598"/>
    </source>
</evidence>
<keyword evidence="1" id="KW-0436">Ligase</keyword>
<dbReference type="Pfam" id="PF05746">
    <property type="entry name" value="DALR_1"/>
    <property type="match status" value="1"/>
</dbReference>
<keyword evidence="7" id="KW-1185">Reference proteome</keyword>
<reference evidence="6 7" key="1">
    <citation type="submission" date="2020-10" db="EMBL/GenBank/DDBJ databases">
        <title>Identification of Nocardia species via Next-generation sequencing and recognition of intraspecies genetic diversity.</title>
        <authorList>
            <person name="Li P."/>
            <person name="Li P."/>
            <person name="Lu B."/>
        </authorList>
    </citation>
    <scope>NUCLEOTIDE SEQUENCE [LARGE SCALE GENOMIC DNA]</scope>
    <source>
        <strain evidence="6 7">N-11</strain>
    </source>
</reference>